<evidence type="ECO:0000313" key="15">
    <source>
        <dbReference type="Proteomes" id="UP000215335"/>
    </source>
</evidence>
<feature type="domain" description="Acyl-CoA dehydrogenase/oxidase N-terminal" evidence="12">
    <location>
        <begin position="100"/>
        <end position="190"/>
    </location>
</feature>
<dbReference type="Pfam" id="PF02771">
    <property type="entry name" value="Acyl-CoA_dh_N"/>
    <property type="match status" value="1"/>
</dbReference>
<name>A0A232FMW1_9HYME</name>
<dbReference type="Pfam" id="PF00441">
    <property type="entry name" value="Acyl-CoA_dh_1"/>
    <property type="match status" value="1"/>
</dbReference>
<dbReference type="Pfam" id="PF02770">
    <property type="entry name" value="Acyl-CoA_dh_M"/>
    <property type="match status" value="1"/>
</dbReference>
<evidence type="ECO:0000256" key="8">
    <source>
        <dbReference type="ARBA" id="ARBA00023128"/>
    </source>
</evidence>
<evidence type="ECO:0000313" key="14">
    <source>
        <dbReference type="EMBL" id="OXU32076.1"/>
    </source>
</evidence>
<dbReference type="Gene3D" id="1.10.540.10">
    <property type="entry name" value="Acyl-CoA dehydrogenase/oxidase, N-terminal domain"/>
    <property type="match status" value="1"/>
</dbReference>
<dbReference type="InterPro" id="IPR006091">
    <property type="entry name" value="Acyl-CoA_Oxase/DH_mid-dom"/>
</dbReference>
<sequence>MLILRVVARRHLPCATSACQHTRLLSTAQAREEKEILRDFTLNLPTPQPKKPKRPPFAKNLFLGKFDYEWLTYPEPQHVDRYNEFQEWLEPIERYMKTVNPKEFEETETIPSHVLQKLRELGVLGARIPGDYRGMNLLNSEYMRVLETVGTVPALGLFLLKQGVPPIDIFIKWGTVEQKLKYLPKIATGQSIATVAVTESNSGPSACDFETLATLTDCGEYWYLDGEKTFVSNASISDVFIVIGHAMQSGELEKRPETLSAFIVDRDTPGFTVLKDSIKTVGLKGFETGKIVMRAVKIPKSNIIGEIGDGAEQLLEMFRNSRHFIATQTIALLKNFQRKLTKDILPRKHFDKMLFETESAKIVFANISCSIYAIESVLYLTTAAMDIYDGQDVQLETALVEQFCVQECLKRIQESIWLVGPKACTLVEPFEQILRDAFTVSNYETSLLDTKIYSALLGLQHYGFDMADHIKKNRNPFTFPSYVFQQIFSQQGALKLHIEDYLHPSFRECAEFCDRSLFRLKDSAENLLIRSGTEVGKEHGALQRLSDIASLIYVYVAVIGRASRSYCIGHRDSFNEVKISMIMAYRLQQEVYRLSDDIKNSEYSNGDYLCRELADLHFEKKDYFAAHPLQRNY</sequence>
<feature type="domain" description="Acyl-CoA dehydrogenase/oxidase C-terminal" evidence="10">
    <location>
        <begin position="308"/>
        <end position="438"/>
    </location>
</feature>
<gene>
    <name evidence="14" type="ORF">TSAR_004850</name>
</gene>
<keyword evidence="15" id="KW-1185">Reference proteome</keyword>
<evidence type="ECO:0000256" key="2">
    <source>
        <dbReference type="ARBA" id="ARBA00004173"/>
    </source>
</evidence>
<keyword evidence="5 9" id="KW-0274">FAD</keyword>
<dbReference type="Gene3D" id="1.20.140.10">
    <property type="entry name" value="Butyryl-CoA Dehydrogenase, subunit A, domain 3"/>
    <property type="match status" value="2"/>
</dbReference>
<dbReference type="OrthoDB" id="354at2759"/>
<evidence type="ECO:0000259" key="11">
    <source>
        <dbReference type="Pfam" id="PF02770"/>
    </source>
</evidence>
<dbReference type="PANTHER" id="PTHR43884">
    <property type="entry name" value="ACYL-COA DEHYDROGENASE"/>
    <property type="match status" value="1"/>
</dbReference>
<evidence type="ECO:0000259" key="13">
    <source>
        <dbReference type="Pfam" id="PF21343"/>
    </source>
</evidence>
<dbReference type="GO" id="GO:0005739">
    <property type="term" value="C:mitochondrion"/>
    <property type="evidence" value="ECO:0007669"/>
    <property type="project" value="UniProtKB-SubCell"/>
</dbReference>
<evidence type="ECO:0008006" key="16">
    <source>
        <dbReference type="Google" id="ProtNLM"/>
    </source>
</evidence>
<dbReference type="InterPro" id="IPR009075">
    <property type="entry name" value="AcylCo_DH/oxidase_C"/>
</dbReference>
<dbReference type="InterPro" id="IPR013786">
    <property type="entry name" value="AcylCoA_DH/ox_N"/>
</dbReference>
<comment type="cofactor">
    <cofactor evidence="1 9">
        <name>FAD</name>
        <dbReference type="ChEBI" id="CHEBI:57692"/>
    </cofactor>
</comment>
<evidence type="ECO:0000256" key="6">
    <source>
        <dbReference type="ARBA" id="ARBA00022946"/>
    </source>
</evidence>
<dbReference type="PANTHER" id="PTHR43884:SF9">
    <property type="entry name" value="COMPLEX I ASSEMBLY FACTOR ACAD9, MITOCHONDRIAL"/>
    <property type="match status" value="1"/>
</dbReference>
<dbReference type="GO" id="GO:0050660">
    <property type="term" value="F:flavin adenine dinucleotide binding"/>
    <property type="evidence" value="ECO:0007669"/>
    <property type="project" value="InterPro"/>
</dbReference>
<dbReference type="Proteomes" id="UP000215335">
    <property type="component" value="Unassembled WGS sequence"/>
</dbReference>
<dbReference type="InterPro" id="IPR037069">
    <property type="entry name" value="AcylCoA_DH/ox_N_sf"/>
</dbReference>
<dbReference type="SUPFAM" id="SSF47203">
    <property type="entry name" value="Acyl-CoA dehydrogenase C-terminal domain-like"/>
    <property type="match status" value="1"/>
</dbReference>
<proteinExistence type="inferred from homology"/>
<keyword evidence="6" id="KW-0809">Transit peptide</keyword>
<dbReference type="SUPFAM" id="SSF56645">
    <property type="entry name" value="Acyl-CoA dehydrogenase NM domain-like"/>
    <property type="match status" value="1"/>
</dbReference>
<dbReference type="Gene3D" id="2.40.110.10">
    <property type="entry name" value="Butyryl-CoA Dehydrogenase, subunit A, domain 2"/>
    <property type="match status" value="1"/>
</dbReference>
<dbReference type="InterPro" id="IPR049448">
    <property type="entry name" value="ACAD9/ACADV-like_C"/>
</dbReference>
<dbReference type="STRING" id="543379.A0A232FMW1"/>
<dbReference type="InterPro" id="IPR046373">
    <property type="entry name" value="Acyl-CoA_Oxase/DH_mid-dom_sf"/>
</dbReference>
<evidence type="ECO:0000256" key="5">
    <source>
        <dbReference type="ARBA" id="ARBA00022827"/>
    </source>
</evidence>
<dbReference type="GO" id="GO:0006631">
    <property type="term" value="P:fatty acid metabolic process"/>
    <property type="evidence" value="ECO:0007669"/>
    <property type="project" value="UniProtKB-ARBA"/>
</dbReference>
<dbReference type="Pfam" id="PF21343">
    <property type="entry name" value="ACAD9-ACADV_C"/>
    <property type="match status" value="1"/>
</dbReference>
<dbReference type="InterPro" id="IPR009100">
    <property type="entry name" value="AcylCoA_DH/oxidase_NM_dom_sf"/>
</dbReference>
<organism evidence="14 15">
    <name type="scientific">Trichomalopsis sarcophagae</name>
    <dbReference type="NCBI Taxonomy" id="543379"/>
    <lineage>
        <taxon>Eukaryota</taxon>
        <taxon>Metazoa</taxon>
        <taxon>Ecdysozoa</taxon>
        <taxon>Arthropoda</taxon>
        <taxon>Hexapoda</taxon>
        <taxon>Insecta</taxon>
        <taxon>Pterygota</taxon>
        <taxon>Neoptera</taxon>
        <taxon>Endopterygota</taxon>
        <taxon>Hymenoptera</taxon>
        <taxon>Apocrita</taxon>
        <taxon>Proctotrupomorpha</taxon>
        <taxon>Chalcidoidea</taxon>
        <taxon>Pteromalidae</taxon>
        <taxon>Pteromalinae</taxon>
        <taxon>Trichomalopsis</taxon>
    </lineage>
</organism>
<keyword evidence="8" id="KW-0496">Mitochondrion</keyword>
<keyword evidence="4 9" id="KW-0285">Flavoprotein</keyword>
<dbReference type="InterPro" id="IPR036250">
    <property type="entry name" value="AcylCo_DH-like_C"/>
</dbReference>
<feature type="domain" description="Acyl-CoA oxidase/dehydrogenase middle" evidence="11">
    <location>
        <begin position="195"/>
        <end position="295"/>
    </location>
</feature>
<comment type="caution">
    <text evidence="14">The sequence shown here is derived from an EMBL/GenBank/DDBJ whole genome shotgun (WGS) entry which is preliminary data.</text>
</comment>
<evidence type="ECO:0000256" key="3">
    <source>
        <dbReference type="ARBA" id="ARBA00009347"/>
    </source>
</evidence>
<comment type="subcellular location">
    <subcellularLocation>
        <location evidence="2">Mitochondrion</location>
    </subcellularLocation>
</comment>
<comment type="similarity">
    <text evidence="3 9">Belongs to the acyl-CoA dehydrogenase family.</text>
</comment>
<keyword evidence="7 9" id="KW-0560">Oxidoreductase</keyword>
<reference evidence="14 15" key="1">
    <citation type="journal article" date="2017" name="Curr. Biol.">
        <title>The Evolution of Venom by Co-option of Single-Copy Genes.</title>
        <authorList>
            <person name="Martinson E.O."/>
            <person name="Mrinalini"/>
            <person name="Kelkar Y.D."/>
            <person name="Chang C.H."/>
            <person name="Werren J.H."/>
        </authorList>
    </citation>
    <scope>NUCLEOTIDE SEQUENCE [LARGE SCALE GENOMIC DNA]</scope>
    <source>
        <strain evidence="14 15">Alberta</strain>
        <tissue evidence="14">Whole body</tissue>
    </source>
</reference>
<feature type="domain" description="ACAD9/ACADV-like C-terminal" evidence="13">
    <location>
        <begin position="504"/>
        <end position="621"/>
    </location>
</feature>
<evidence type="ECO:0000256" key="7">
    <source>
        <dbReference type="ARBA" id="ARBA00023002"/>
    </source>
</evidence>
<dbReference type="GO" id="GO:0003995">
    <property type="term" value="F:acyl-CoA dehydrogenase activity"/>
    <property type="evidence" value="ECO:0007669"/>
    <property type="project" value="TreeGrafter"/>
</dbReference>
<dbReference type="EMBL" id="NNAY01000009">
    <property type="protein sequence ID" value="OXU32076.1"/>
    <property type="molecule type" value="Genomic_DNA"/>
</dbReference>
<accession>A0A232FMW1</accession>
<evidence type="ECO:0000256" key="9">
    <source>
        <dbReference type="RuleBase" id="RU362125"/>
    </source>
</evidence>
<evidence type="ECO:0000256" key="4">
    <source>
        <dbReference type="ARBA" id="ARBA00022630"/>
    </source>
</evidence>
<dbReference type="AlphaFoldDB" id="A0A232FMW1"/>
<evidence type="ECO:0000259" key="12">
    <source>
        <dbReference type="Pfam" id="PF02771"/>
    </source>
</evidence>
<protein>
    <recommendedName>
        <fullName evidence="16">Acyl-CoA dehydrogenase family member 9, mitochondrial</fullName>
    </recommendedName>
</protein>
<evidence type="ECO:0000259" key="10">
    <source>
        <dbReference type="Pfam" id="PF00441"/>
    </source>
</evidence>
<evidence type="ECO:0000256" key="1">
    <source>
        <dbReference type="ARBA" id="ARBA00001974"/>
    </source>
</evidence>